<sequence>MKYVLVIGDGMADNPVPELGGKTPLEYAKIPNLDALAGRGEVGAVTNCPKGLPPGSDTAILSIFGNDPWKCYTGRSPLEAAATGIKLNAGDVSYRCNMVALEDGDKPYAEKKILSHSGGSIDGRESISLIEALFFHPAFMAAARAAGMSVNPAPSFRHIAVQTGADITGIKLIPPHDHLGEVIGPILPSGCPNADVLRGLMELSNRILDHHPINEERRSEGKLPANGVWFWAEGTGVELESFQSKYHKKGVVISAVPLCHGIARLSGLDVELVEGATGELDTNYEGKVEHAVRALERGADFAAIHVEAPDECTHNGDLKGKLQAIEWLDSRVVGPLTEALSSRGFDYRLLVLSDHKTLTATRGHDGDPVPFLLYDSRVDAQSGLPYNEKSGASGRYLPDGAAALMPMLFEQDKT</sequence>
<dbReference type="PANTHER" id="PTHR31209:SF4">
    <property type="entry name" value="2,3-BISPHOSPHOGLYCERATE-INDEPENDENT PHOSPHOGLYCERATE MUTASE"/>
    <property type="match status" value="1"/>
</dbReference>
<comment type="caution">
    <text evidence="8">The sequence shown here is derived from an EMBL/GenBank/DDBJ whole genome shotgun (WGS) entry which is preliminary data.</text>
</comment>
<name>A0A8J6JMX0_9FIRM</name>
<evidence type="ECO:0000256" key="1">
    <source>
        <dbReference type="ARBA" id="ARBA00000370"/>
    </source>
</evidence>
<evidence type="ECO:0000313" key="8">
    <source>
        <dbReference type="EMBL" id="MBC5737710.1"/>
    </source>
</evidence>
<dbReference type="SUPFAM" id="SSF53649">
    <property type="entry name" value="Alkaline phosphatase-like"/>
    <property type="match status" value="1"/>
</dbReference>
<evidence type="ECO:0000256" key="3">
    <source>
        <dbReference type="ARBA" id="ARBA00004921"/>
    </source>
</evidence>
<keyword evidence="6 8" id="KW-0413">Isomerase</keyword>
<dbReference type="NCBIfam" id="TIGR00306">
    <property type="entry name" value="apgM"/>
    <property type="match status" value="1"/>
</dbReference>
<gene>
    <name evidence="8" type="primary">apgM</name>
    <name evidence="8" type="ORF">H8S62_11910</name>
</gene>
<dbReference type="EMBL" id="JACOPQ010000009">
    <property type="protein sequence ID" value="MBC5737710.1"/>
    <property type="molecule type" value="Genomic_DNA"/>
</dbReference>
<reference evidence="8" key="1">
    <citation type="submission" date="2020-08" db="EMBL/GenBank/DDBJ databases">
        <title>Genome public.</title>
        <authorList>
            <person name="Liu C."/>
            <person name="Sun Q."/>
        </authorList>
    </citation>
    <scope>NUCLEOTIDE SEQUENCE</scope>
    <source>
        <strain evidence="8">NSJ-52</strain>
    </source>
</reference>
<evidence type="ECO:0000256" key="2">
    <source>
        <dbReference type="ARBA" id="ARBA00002315"/>
    </source>
</evidence>
<proteinExistence type="inferred from homology"/>
<dbReference type="InterPro" id="IPR004456">
    <property type="entry name" value="Pglycerate_mutase_ApgM"/>
</dbReference>
<dbReference type="Pfam" id="PF01676">
    <property type="entry name" value="Metalloenzyme"/>
    <property type="match status" value="1"/>
</dbReference>
<organism evidence="8 9">
    <name type="scientific">Lawsonibacter faecis</name>
    <dbReference type="NCBI Taxonomy" id="2763052"/>
    <lineage>
        <taxon>Bacteria</taxon>
        <taxon>Bacillati</taxon>
        <taxon>Bacillota</taxon>
        <taxon>Clostridia</taxon>
        <taxon>Eubacteriales</taxon>
        <taxon>Oscillospiraceae</taxon>
        <taxon>Lawsonibacter</taxon>
    </lineage>
</organism>
<evidence type="ECO:0000256" key="4">
    <source>
        <dbReference type="ARBA" id="ARBA00005524"/>
    </source>
</evidence>
<dbReference type="PANTHER" id="PTHR31209">
    <property type="entry name" value="COFACTOR-INDEPENDENT PHOSPHOGLYCERATE MUTASE"/>
    <property type="match status" value="1"/>
</dbReference>
<dbReference type="GO" id="GO:0046872">
    <property type="term" value="F:metal ion binding"/>
    <property type="evidence" value="ECO:0007669"/>
    <property type="project" value="InterPro"/>
</dbReference>
<dbReference type="Gene3D" id="3.40.720.10">
    <property type="entry name" value="Alkaline Phosphatase, subunit A"/>
    <property type="match status" value="2"/>
</dbReference>
<evidence type="ECO:0000256" key="6">
    <source>
        <dbReference type="ARBA" id="ARBA00023235"/>
    </source>
</evidence>
<dbReference type="GO" id="GO:0006096">
    <property type="term" value="P:glycolytic process"/>
    <property type="evidence" value="ECO:0007669"/>
    <property type="project" value="UniProtKB-KW"/>
</dbReference>
<evidence type="ECO:0000259" key="7">
    <source>
        <dbReference type="Pfam" id="PF01676"/>
    </source>
</evidence>
<dbReference type="CDD" id="cd16011">
    <property type="entry name" value="iPGM_like"/>
    <property type="match status" value="1"/>
</dbReference>
<comment type="pathway">
    <text evidence="3">Carbohydrate degradation.</text>
</comment>
<dbReference type="Pfam" id="PF10143">
    <property type="entry name" value="PhosphMutase"/>
    <property type="match status" value="1"/>
</dbReference>
<evidence type="ECO:0000313" key="9">
    <source>
        <dbReference type="Proteomes" id="UP000607645"/>
    </source>
</evidence>
<dbReference type="PIRSF" id="PIRSF006392">
    <property type="entry name" value="IPGAM_arch"/>
    <property type="match status" value="1"/>
</dbReference>
<dbReference type="GO" id="GO:0004619">
    <property type="term" value="F:phosphoglycerate mutase activity"/>
    <property type="evidence" value="ECO:0007669"/>
    <property type="project" value="UniProtKB-EC"/>
</dbReference>
<dbReference type="InterPro" id="IPR006124">
    <property type="entry name" value="Metalloenzyme"/>
</dbReference>
<accession>A0A8J6JMX0</accession>
<comment type="function">
    <text evidence="2">Catalyzes the interconversion of 2-phosphoglycerate and 3-phosphoglycerate.</text>
</comment>
<dbReference type="InterPro" id="IPR017850">
    <property type="entry name" value="Alkaline_phosphatase_core_sf"/>
</dbReference>
<keyword evidence="9" id="KW-1185">Reference proteome</keyword>
<dbReference type="RefSeq" id="WP_155148753.1">
    <property type="nucleotide sequence ID" value="NZ_JACOPQ010000009.1"/>
</dbReference>
<comment type="similarity">
    <text evidence="4">Belongs to the BPG-independent phosphoglycerate mutase family. A-PGAM subfamily.</text>
</comment>
<protein>
    <submittedName>
        <fullName evidence="8">2,3-bisphosphoglycerate-independent phosphoglycerate mutase</fullName>
        <ecNumber evidence="8">5.4.2.12</ecNumber>
    </submittedName>
</protein>
<feature type="domain" description="Metalloenzyme" evidence="7">
    <location>
        <begin position="1"/>
        <end position="390"/>
    </location>
</feature>
<comment type="catalytic activity">
    <reaction evidence="1">
        <text>(2R)-2-phosphoglycerate = (2R)-3-phosphoglycerate</text>
        <dbReference type="Rhea" id="RHEA:15901"/>
        <dbReference type="ChEBI" id="CHEBI:58272"/>
        <dbReference type="ChEBI" id="CHEBI:58289"/>
        <dbReference type="EC" id="5.4.2.12"/>
    </reaction>
</comment>
<keyword evidence="5" id="KW-0324">Glycolysis</keyword>
<evidence type="ECO:0000256" key="5">
    <source>
        <dbReference type="ARBA" id="ARBA00023152"/>
    </source>
</evidence>
<dbReference type="AlphaFoldDB" id="A0A8J6JMX0"/>
<dbReference type="Proteomes" id="UP000607645">
    <property type="component" value="Unassembled WGS sequence"/>
</dbReference>
<dbReference type="EC" id="5.4.2.12" evidence="8"/>